<name>A0ABP0MRE2_9DINO</name>
<feature type="region of interest" description="Disordered" evidence="1">
    <location>
        <begin position="106"/>
        <end position="141"/>
    </location>
</feature>
<dbReference type="Proteomes" id="UP001642484">
    <property type="component" value="Unassembled WGS sequence"/>
</dbReference>
<evidence type="ECO:0000256" key="1">
    <source>
        <dbReference type="SAM" id="MobiDB-lite"/>
    </source>
</evidence>
<comment type="caution">
    <text evidence="2">The sequence shown here is derived from an EMBL/GenBank/DDBJ whole genome shotgun (WGS) entry which is preliminary data.</text>
</comment>
<feature type="compositionally biased region" description="Polar residues" evidence="1">
    <location>
        <begin position="106"/>
        <end position="116"/>
    </location>
</feature>
<reference evidence="2 3" key="1">
    <citation type="submission" date="2024-02" db="EMBL/GenBank/DDBJ databases">
        <authorList>
            <person name="Chen Y."/>
            <person name="Shah S."/>
            <person name="Dougan E. K."/>
            <person name="Thang M."/>
            <person name="Chan C."/>
        </authorList>
    </citation>
    <scope>NUCLEOTIDE SEQUENCE [LARGE SCALE GENOMIC DNA]</scope>
</reference>
<keyword evidence="3" id="KW-1185">Reference proteome</keyword>
<accession>A0ABP0MRE2</accession>
<proteinExistence type="predicted"/>
<feature type="non-terminal residue" evidence="2">
    <location>
        <position position="234"/>
    </location>
</feature>
<evidence type="ECO:0000313" key="2">
    <source>
        <dbReference type="EMBL" id="CAK9053768.1"/>
    </source>
</evidence>
<feature type="compositionally biased region" description="Basic residues" evidence="1">
    <location>
        <begin position="122"/>
        <end position="141"/>
    </location>
</feature>
<sequence>MAALSNHGLFVEGQLDGVWLNADCPWEFYTVTGQRVIRANSQGFREFSIRWDPGRLSWQWGRHGRLTMQWLGVDSIAWVPDISSSTIISRIRTLCNWHRSTRRTTYSKLHQGSNNNKGEHPHTHRQHNHHPRRDRSRSRSRNWHRSYRRRCWCCIGQGEASLPCGLTHREVYSLLSREITPEDYEMLLRLDEAIPKKQATEKETNEALHVVSCEEFLGKECPICLTRYLQTDDV</sequence>
<evidence type="ECO:0000313" key="3">
    <source>
        <dbReference type="Proteomes" id="UP001642484"/>
    </source>
</evidence>
<gene>
    <name evidence="2" type="ORF">CCMP2556_LOCUS26982</name>
</gene>
<organism evidence="2 3">
    <name type="scientific">Durusdinium trenchii</name>
    <dbReference type="NCBI Taxonomy" id="1381693"/>
    <lineage>
        <taxon>Eukaryota</taxon>
        <taxon>Sar</taxon>
        <taxon>Alveolata</taxon>
        <taxon>Dinophyceae</taxon>
        <taxon>Suessiales</taxon>
        <taxon>Symbiodiniaceae</taxon>
        <taxon>Durusdinium</taxon>
    </lineage>
</organism>
<protein>
    <submittedName>
        <fullName evidence="2">Uncharacterized protein</fullName>
    </submittedName>
</protein>
<dbReference type="EMBL" id="CAXAMN010019136">
    <property type="protein sequence ID" value="CAK9053768.1"/>
    <property type="molecule type" value="Genomic_DNA"/>
</dbReference>